<sequence length="119" mass="13597">MNTLVRLCVLSSLLLAAGPLLAAQSCADEEQEIQQQLDEARQQNNRTRIDGLSTVLDQVRARCTEERLAADRKDRIAAKQAEVSKREADLREAQRDGDPKKIAKRERKLREAREELMRE</sequence>
<dbReference type="EMBL" id="QFOH01000025">
    <property type="protein sequence ID" value="PZP21789.1"/>
    <property type="molecule type" value="Genomic_DNA"/>
</dbReference>
<keyword evidence="1" id="KW-0175">Coiled coil</keyword>
<feature type="chain" id="PRO_5015908085" evidence="3">
    <location>
        <begin position="23"/>
        <end position="119"/>
    </location>
</feature>
<feature type="compositionally biased region" description="Basic and acidic residues" evidence="2">
    <location>
        <begin position="108"/>
        <end position="119"/>
    </location>
</feature>
<dbReference type="InterPro" id="IPR009468">
    <property type="entry name" value="DUF1090"/>
</dbReference>
<reference evidence="4 5" key="1">
    <citation type="submission" date="2017-08" db="EMBL/GenBank/DDBJ databases">
        <title>Infants hospitalized years apart are colonized by the same room-sourced microbial strains.</title>
        <authorList>
            <person name="Brooks B."/>
            <person name="Olm M.R."/>
            <person name="Firek B.A."/>
            <person name="Baker R."/>
            <person name="Thomas B.C."/>
            <person name="Morowitz M.J."/>
            <person name="Banfield J.F."/>
        </authorList>
    </citation>
    <scope>NUCLEOTIDE SEQUENCE [LARGE SCALE GENOMIC DNA]</scope>
    <source>
        <strain evidence="4">S2_009_000_R2_77</strain>
    </source>
</reference>
<evidence type="ECO:0000313" key="4">
    <source>
        <dbReference type="EMBL" id="PZP21789.1"/>
    </source>
</evidence>
<accession>A0A2W5EWU1</accession>
<name>A0A2W5EWU1_9PSED</name>
<dbReference type="PROSITE" id="PS51257">
    <property type="entry name" value="PROKAR_LIPOPROTEIN"/>
    <property type="match status" value="1"/>
</dbReference>
<feature type="compositionally biased region" description="Basic and acidic residues" evidence="2">
    <location>
        <begin position="79"/>
        <end position="101"/>
    </location>
</feature>
<evidence type="ECO:0000256" key="1">
    <source>
        <dbReference type="SAM" id="Coils"/>
    </source>
</evidence>
<organism evidence="4 5">
    <name type="scientific">Pseudomonas kuykendallii</name>
    <dbReference type="NCBI Taxonomy" id="1007099"/>
    <lineage>
        <taxon>Bacteria</taxon>
        <taxon>Pseudomonadati</taxon>
        <taxon>Pseudomonadota</taxon>
        <taxon>Gammaproteobacteria</taxon>
        <taxon>Pseudomonadales</taxon>
        <taxon>Pseudomonadaceae</taxon>
        <taxon>Pseudomonas</taxon>
    </lineage>
</organism>
<evidence type="ECO:0000256" key="3">
    <source>
        <dbReference type="SAM" id="SignalP"/>
    </source>
</evidence>
<gene>
    <name evidence="4" type="ORF">DI599_18150</name>
</gene>
<dbReference type="Proteomes" id="UP000249198">
    <property type="component" value="Unassembled WGS sequence"/>
</dbReference>
<evidence type="ECO:0000256" key="2">
    <source>
        <dbReference type="SAM" id="MobiDB-lite"/>
    </source>
</evidence>
<keyword evidence="3" id="KW-0732">Signal</keyword>
<feature type="coiled-coil region" evidence="1">
    <location>
        <begin position="23"/>
        <end position="50"/>
    </location>
</feature>
<dbReference type="RefSeq" id="WP_058163030.1">
    <property type="nucleotide sequence ID" value="NZ_QFOH01000025.1"/>
</dbReference>
<proteinExistence type="predicted"/>
<dbReference type="Pfam" id="PF06476">
    <property type="entry name" value="DUF1090"/>
    <property type="match status" value="1"/>
</dbReference>
<comment type="caution">
    <text evidence="4">The sequence shown here is derived from an EMBL/GenBank/DDBJ whole genome shotgun (WGS) entry which is preliminary data.</text>
</comment>
<feature type="region of interest" description="Disordered" evidence="2">
    <location>
        <begin position="79"/>
        <end position="119"/>
    </location>
</feature>
<protein>
    <submittedName>
        <fullName evidence="4">DUF1090 domain-containing protein</fullName>
    </submittedName>
</protein>
<dbReference type="AlphaFoldDB" id="A0A2W5EWU1"/>
<feature type="signal peptide" evidence="3">
    <location>
        <begin position="1"/>
        <end position="22"/>
    </location>
</feature>
<evidence type="ECO:0000313" key="5">
    <source>
        <dbReference type="Proteomes" id="UP000249198"/>
    </source>
</evidence>